<dbReference type="Gene3D" id="3.80.30.20">
    <property type="entry name" value="tm_1862 like domain"/>
    <property type="match status" value="1"/>
</dbReference>
<dbReference type="InterPro" id="IPR023404">
    <property type="entry name" value="rSAM_horseshoe"/>
</dbReference>
<dbReference type="PANTHER" id="PTHR43409">
    <property type="entry name" value="ANAEROBIC MAGNESIUM-PROTOPORPHYRIN IX MONOMETHYL ESTER CYCLASE-RELATED"/>
    <property type="match status" value="1"/>
</dbReference>
<evidence type="ECO:0000313" key="10">
    <source>
        <dbReference type="EMBL" id="ABV34271.1"/>
    </source>
</evidence>
<dbReference type="SFLD" id="SFLDS00029">
    <property type="entry name" value="Radical_SAM"/>
    <property type="match status" value="1"/>
</dbReference>
<dbReference type="HOGENOM" id="CLU_021572_4_4_0"/>
<dbReference type="SUPFAM" id="SSF102114">
    <property type="entry name" value="Radical SAM enzymes"/>
    <property type="match status" value="1"/>
</dbReference>
<evidence type="ECO:0000256" key="1">
    <source>
        <dbReference type="ARBA" id="ARBA00001966"/>
    </source>
</evidence>
<dbReference type="Pfam" id="PF02310">
    <property type="entry name" value="B12-binding"/>
    <property type="match status" value="1"/>
</dbReference>
<dbReference type="InterPro" id="IPR058240">
    <property type="entry name" value="rSAM_sf"/>
</dbReference>
<dbReference type="GO" id="GO:0003824">
    <property type="term" value="F:catalytic activity"/>
    <property type="evidence" value="ECO:0007669"/>
    <property type="project" value="InterPro"/>
</dbReference>
<evidence type="ECO:0000256" key="7">
    <source>
        <dbReference type="ARBA" id="ARBA00023014"/>
    </source>
</evidence>
<dbReference type="InterPro" id="IPR007197">
    <property type="entry name" value="rSAM"/>
</dbReference>
<feature type="domain" description="Radical SAM core" evidence="9">
    <location>
        <begin position="176"/>
        <end position="410"/>
    </location>
</feature>
<evidence type="ECO:0000256" key="4">
    <source>
        <dbReference type="ARBA" id="ARBA00022691"/>
    </source>
</evidence>
<dbReference type="SFLD" id="SFLDG01123">
    <property type="entry name" value="methyltransferase_(Class_B)"/>
    <property type="match status" value="1"/>
</dbReference>
<dbReference type="Proteomes" id="UP000002016">
    <property type="component" value="Chromosome"/>
</dbReference>
<evidence type="ECO:0000259" key="9">
    <source>
        <dbReference type="PROSITE" id="PS51918"/>
    </source>
</evidence>
<dbReference type="GO" id="GO:0031419">
    <property type="term" value="F:cobalamin binding"/>
    <property type="evidence" value="ECO:0007669"/>
    <property type="project" value="InterPro"/>
</dbReference>
<feature type="domain" description="B12-binding" evidence="8">
    <location>
        <begin position="1"/>
        <end position="137"/>
    </location>
</feature>
<name>A8F7Y7_PSELT</name>
<dbReference type="Pfam" id="PF04055">
    <property type="entry name" value="Radical_SAM"/>
    <property type="match status" value="1"/>
</dbReference>
<evidence type="ECO:0000256" key="5">
    <source>
        <dbReference type="ARBA" id="ARBA00022723"/>
    </source>
</evidence>
<reference evidence="10 11" key="1">
    <citation type="submission" date="2007-08" db="EMBL/GenBank/DDBJ databases">
        <title>Complete sequence of Thermotoga lettingae TMO.</title>
        <authorList>
            <consortium name="US DOE Joint Genome Institute"/>
            <person name="Copeland A."/>
            <person name="Lucas S."/>
            <person name="Lapidus A."/>
            <person name="Barry K."/>
            <person name="Glavina del Rio T."/>
            <person name="Dalin E."/>
            <person name="Tice H."/>
            <person name="Pitluck S."/>
            <person name="Foster B."/>
            <person name="Bruce D."/>
            <person name="Schmutz J."/>
            <person name="Larimer F."/>
            <person name="Land M."/>
            <person name="Hauser L."/>
            <person name="Kyrpides N."/>
            <person name="Mikhailova N."/>
            <person name="Nelson K."/>
            <person name="Gogarten J.P."/>
            <person name="Noll K."/>
            <person name="Richardson P."/>
        </authorList>
    </citation>
    <scope>NUCLEOTIDE SEQUENCE [LARGE SCALE GENOMIC DNA]</scope>
    <source>
        <strain evidence="11">ATCC BAA-301 / DSM 14385 / NBRC 107922 / TMO</strain>
    </source>
</reference>
<dbReference type="RefSeq" id="WP_012003747.1">
    <property type="nucleotide sequence ID" value="NC_009828.1"/>
</dbReference>
<evidence type="ECO:0000256" key="3">
    <source>
        <dbReference type="ARBA" id="ARBA00022679"/>
    </source>
</evidence>
<accession>A8F7Y7</accession>
<keyword evidence="5" id="KW-0479">Metal-binding</keyword>
<gene>
    <name evidence="10" type="ordered locus">Tlet_1717</name>
</gene>
<dbReference type="SUPFAM" id="SSF52242">
    <property type="entry name" value="Cobalamin (vitamin B12)-binding domain"/>
    <property type="match status" value="1"/>
</dbReference>
<dbReference type="CDD" id="cd01335">
    <property type="entry name" value="Radical_SAM"/>
    <property type="match status" value="1"/>
</dbReference>
<dbReference type="InterPro" id="IPR034466">
    <property type="entry name" value="Methyltransferase_Class_B"/>
</dbReference>
<dbReference type="InterPro" id="IPR051198">
    <property type="entry name" value="BchE-like"/>
</dbReference>
<dbReference type="InterPro" id="IPR006158">
    <property type="entry name" value="Cobalamin-bd"/>
</dbReference>
<organism evidence="10 11">
    <name type="scientific">Pseudothermotoga lettingae (strain ATCC BAA-301 / DSM 14385 / NBRC 107922 / TMO)</name>
    <name type="common">Thermotoga lettingae</name>
    <dbReference type="NCBI Taxonomy" id="416591"/>
    <lineage>
        <taxon>Bacteria</taxon>
        <taxon>Thermotogati</taxon>
        <taxon>Thermotogota</taxon>
        <taxon>Thermotogae</taxon>
        <taxon>Thermotogales</taxon>
        <taxon>Thermotogaceae</taxon>
        <taxon>Pseudothermotoga</taxon>
    </lineage>
</organism>
<dbReference type="PANTHER" id="PTHR43409:SF7">
    <property type="entry name" value="BLL1977 PROTEIN"/>
    <property type="match status" value="1"/>
</dbReference>
<reference evidence="10 11" key="2">
    <citation type="journal article" date="2009" name="Proc. Natl. Acad. Sci. U.S.A.">
        <title>On the chimeric nature, thermophilic origin, and phylogenetic placement of the Thermotogales.</title>
        <authorList>
            <person name="Zhaxybayeva O."/>
            <person name="Swithers K.S."/>
            <person name="Lapierre P."/>
            <person name="Fournier G.P."/>
            <person name="Bickhart D.M."/>
            <person name="DeBoy R.T."/>
            <person name="Nelson K.E."/>
            <person name="Nesbo C.L."/>
            <person name="Doolittle W.F."/>
            <person name="Gogarten J.P."/>
            <person name="Noll K.M."/>
        </authorList>
    </citation>
    <scope>NUCLEOTIDE SEQUENCE [LARGE SCALE GENOMIC DNA]</scope>
    <source>
        <strain evidence="11">ATCC BAA-301 / DSM 14385 / NBRC 107922 / TMO</strain>
    </source>
</reference>
<keyword evidence="6" id="KW-0408">Iron</keyword>
<evidence type="ECO:0000313" key="11">
    <source>
        <dbReference type="Proteomes" id="UP000002016"/>
    </source>
</evidence>
<keyword evidence="3" id="KW-0808">Transferase</keyword>
<dbReference type="STRING" id="416591.Tlet_1717"/>
<dbReference type="eggNOG" id="COG1032">
    <property type="taxonomic scope" value="Bacteria"/>
</dbReference>
<dbReference type="SFLD" id="SFLDG01082">
    <property type="entry name" value="B12-binding_domain_containing"/>
    <property type="match status" value="1"/>
</dbReference>
<dbReference type="SMART" id="SM00729">
    <property type="entry name" value="Elp3"/>
    <property type="match status" value="1"/>
</dbReference>
<proteinExistence type="predicted"/>
<dbReference type="GO" id="GO:0046872">
    <property type="term" value="F:metal ion binding"/>
    <property type="evidence" value="ECO:0007669"/>
    <property type="project" value="UniProtKB-KW"/>
</dbReference>
<sequence length="439" mass="50686">MIVLLNPPLKHVPAYEHIGLEYIASQLRKEGIETVLIDPKLQKISVKKTLEKIKSFAPQIIGISIPFQDYTLETMNFVKLVKKASPKSHITVGGIFPTFAYYTLLENFSAIDSIILGEGETGFINFARAFLNGKNWQNINGIAYKKNGEILKNPFNKAANLDDLSFPARDFLPDALKKVGYASMESSRGCYGRCIFCSVVPFFQLSGKKLRFRSVENVVEEIKILKKNHGVKYISFNDANFLASKERAFLLAERIIKENLDIRYSIECRADDINEDLLRLLKESGLRKVFLGIESGVQSVLDRFKKDTTVQDNIKAFEILGKFDIQIRVGFIMFDELTTLEELSENFNFIRKVRKLVSKKQMKRIVVTSRLLPLAGTEYEKKLIEEKKYTGDIFRYDYHFESKLIEFMYRSGKILNDTLNLPLSMLKIQNRWEKYWLKK</sequence>
<dbReference type="PROSITE" id="PS51332">
    <property type="entry name" value="B12_BINDING"/>
    <property type="match status" value="1"/>
</dbReference>
<dbReference type="EMBL" id="CP000812">
    <property type="protein sequence ID" value="ABV34271.1"/>
    <property type="molecule type" value="Genomic_DNA"/>
</dbReference>
<dbReference type="Gene3D" id="3.40.50.280">
    <property type="entry name" value="Cobalamin-binding domain"/>
    <property type="match status" value="1"/>
</dbReference>
<keyword evidence="7" id="KW-0411">Iron-sulfur</keyword>
<evidence type="ECO:0000259" key="8">
    <source>
        <dbReference type="PROSITE" id="PS51332"/>
    </source>
</evidence>
<dbReference type="InterPro" id="IPR006638">
    <property type="entry name" value="Elp3/MiaA/NifB-like_rSAM"/>
</dbReference>
<evidence type="ECO:0000256" key="2">
    <source>
        <dbReference type="ARBA" id="ARBA00022603"/>
    </source>
</evidence>
<dbReference type="GO" id="GO:0051539">
    <property type="term" value="F:4 iron, 4 sulfur cluster binding"/>
    <property type="evidence" value="ECO:0007669"/>
    <property type="project" value="UniProtKB-KW"/>
</dbReference>
<dbReference type="PROSITE" id="PS51918">
    <property type="entry name" value="RADICAL_SAM"/>
    <property type="match status" value="1"/>
</dbReference>
<keyword evidence="4" id="KW-0949">S-adenosyl-L-methionine</keyword>
<dbReference type="KEGG" id="tle:Tlet_1717"/>
<keyword evidence="2" id="KW-0489">Methyltransferase</keyword>
<keyword evidence="11" id="KW-1185">Reference proteome</keyword>
<protein>
    <submittedName>
        <fullName evidence="10">Radical SAM domain protein</fullName>
    </submittedName>
</protein>
<comment type="cofactor">
    <cofactor evidence="1">
        <name>[4Fe-4S] cluster</name>
        <dbReference type="ChEBI" id="CHEBI:49883"/>
    </cofactor>
</comment>
<dbReference type="CDD" id="cd02068">
    <property type="entry name" value="radical_SAM_B12_BD"/>
    <property type="match status" value="1"/>
</dbReference>
<dbReference type="InterPro" id="IPR036724">
    <property type="entry name" value="Cobalamin-bd_sf"/>
</dbReference>
<evidence type="ECO:0000256" key="6">
    <source>
        <dbReference type="ARBA" id="ARBA00023004"/>
    </source>
</evidence>
<dbReference type="GO" id="GO:0005829">
    <property type="term" value="C:cytosol"/>
    <property type="evidence" value="ECO:0007669"/>
    <property type="project" value="TreeGrafter"/>
</dbReference>
<dbReference type="OrthoDB" id="9801659at2"/>
<dbReference type="AlphaFoldDB" id="A8F7Y7"/>